<organism evidence="1 2">
    <name type="scientific">Araneus ventricosus</name>
    <name type="common">Orbweaver spider</name>
    <name type="synonym">Epeira ventricosa</name>
    <dbReference type="NCBI Taxonomy" id="182803"/>
    <lineage>
        <taxon>Eukaryota</taxon>
        <taxon>Metazoa</taxon>
        <taxon>Ecdysozoa</taxon>
        <taxon>Arthropoda</taxon>
        <taxon>Chelicerata</taxon>
        <taxon>Arachnida</taxon>
        <taxon>Araneae</taxon>
        <taxon>Araneomorphae</taxon>
        <taxon>Entelegynae</taxon>
        <taxon>Araneoidea</taxon>
        <taxon>Araneidae</taxon>
        <taxon>Araneus</taxon>
    </lineage>
</organism>
<name>A0A4Y2NS68_ARAVE</name>
<dbReference type="EMBL" id="BGPR01009624">
    <property type="protein sequence ID" value="GBN41220.1"/>
    <property type="molecule type" value="Genomic_DNA"/>
</dbReference>
<accession>A0A4Y2NS68</accession>
<sequence length="93" mass="10398">MGTGIQCSSVHVTMAKKSNMQSQPATIWLQNLIRTYIMTINCVPNFIQSGSSFVSYSVQNTDLGRSEKTSVRTCLEPPFEGKHHKPLFFEQTG</sequence>
<evidence type="ECO:0000313" key="1">
    <source>
        <dbReference type="EMBL" id="GBN41220.1"/>
    </source>
</evidence>
<comment type="caution">
    <text evidence="1">The sequence shown here is derived from an EMBL/GenBank/DDBJ whole genome shotgun (WGS) entry which is preliminary data.</text>
</comment>
<evidence type="ECO:0000313" key="2">
    <source>
        <dbReference type="Proteomes" id="UP000499080"/>
    </source>
</evidence>
<protein>
    <submittedName>
        <fullName evidence="1">Uncharacterized protein</fullName>
    </submittedName>
</protein>
<dbReference type="Proteomes" id="UP000499080">
    <property type="component" value="Unassembled WGS sequence"/>
</dbReference>
<gene>
    <name evidence="1" type="ORF">AVEN_147373_1</name>
</gene>
<dbReference type="AlphaFoldDB" id="A0A4Y2NS68"/>
<keyword evidence="2" id="KW-1185">Reference proteome</keyword>
<reference evidence="1 2" key="1">
    <citation type="journal article" date="2019" name="Sci. Rep.">
        <title>Orb-weaving spider Araneus ventricosus genome elucidates the spidroin gene catalogue.</title>
        <authorList>
            <person name="Kono N."/>
            <person name="Nakamura H."/>
            <person name="Ohtoshi R."/>
            <person name="Moran D.A.P."/>
            <person name="Shinohara A."/>
            <person name="Yoshida Y."/>
            <person name="Fujiwara M."/>
            <person name="Mori M."/>
            <person name="Tomita M."/>
            <person name="Arakawa K."/>
        </authorList>
    </citation>
    <scope>NUCLEOTIDE SEQUENCE [LARGE SCALE GENOMIC DNA]</scope>
</reference>
<proteinExistence type="predicted"/>